<dbReference type="AlphaFoldDB" id="A0A7J4X2U5"/>
<evidence type="ECO:0000256" key="1">
    <source>
        <dbReference type="SAM" id="MobiDB-lite"/>
    </source>
</evidence>
<dbReference type="Proteomes" id="UP000436911">
    <property type="component" value="Unassembled WGS sequence"/>
</dbReference>
<gene>
    <name evidence="2" type="ORF">DXT89_16470</name>
</gene>
<feature type="region of interest" description="Disordered" evidence="1">
    <location>
        <begin position="1"/>
        <end position="61"/>
    </location>
</feature>
<name>A0A7J4X2U5_AGRVI</name>
<feature type="compositionally biased region" description="Polar residues" evidence="1">
    <location>
        <begin position="13"/>
        <end position="33"/>
    </location>
</feature>
<sequence length="61" mass="6623">MFGGGQSDEQKKSQQLQQVANDRQLQSLNTSDSKILATRRTPRGRRLFEDGGSTGATAVLS</sequence>
<accession>A0A7J4X2U5</accession>
<organism evidence="2 3">
    <name type="scientific">Agrobacterium vitis</name>
    <name type="common">Rhizobium vitis</name>
    <dbReference type="NCBI Taxonomy" id="373"/>
    <lineage>
        <taxon>Bacteria</taxon>
        <taxon>Pseudomonadati</taxon>
        <taxon>Pseudomonadota</taxon>
        <taxon>Alphaproteobacteria</taxon>
        <taxon>Hyphomicrobiales</taxon>
        <taxon>Rhizobiaceae</taxon>
        <taxon>Rhizobium/Agrobacterium group</taxon>
        <taxon>Agrobacterium</taxon>
    </lineage>
</organism>
<dbReference type="EMBL" id="QUSG01000008">
    <property type="protein sequence ID" value="KAA3526118.1"/>
    <property type="molecule type" value="Genomic_DNA"/>
</dbReference>
<evidence type="ECO:0000313" key="2">
    <source>
        <dbReference type="EMBL" id="KAA3526118.1"/>
    </source>
</evidence>
<evidence type="ECO:0000313" key="3">
    <source>
        <dbReference type="Proteomes" id="UP000436911"/>
    </source>
</evidence>
<reference evidence="2 3" key="1">
    <citation type="submission" date="2018-08" db="EMBL/GenBank/DDBJ databases">
        <title>Genome sequencing of Agrobacterium vitis strain ICMP 10754.</title>
        <authorList>
            <person name="Visnovsky S.B."/>
            <person name="Pitman A.R."/>
        </authorList>
    </citation>
    <scope>NUCLEOTIDE SEQUENCE [LARGE SCALE GENOMIC DNA]</scope>
    <source>
        <strain evidence="2 3">ICMP 10754</strain>
    </source>
</reference>
<proteinExistence type="predicted"/>
<comment type="caution">
    <text evidence="2">The sequence shown here is derived from an EMBL/GenBank/DDBJ whole genome shotgun (WGS) entry which is preliminary data.</text>
</comment>
<protein>
    <submittedName>
        <fullName evidence="2">Uncharacterized protein</fullName>
    </submittedName>
</protein>